<evidence type="ECO:0000313" key="2">
    <source>
        <dbReference type="Proteomes" id="UP000467522"/>
    </source>
</evidence>
<dbReference type="EMBL" id="WNDV01000011">
    <property type="protein sequence ID" value="KAF1036568.1"/>
    <property type="molecule type" value="Genomic_DNA"/>
</dbReference>
<evidence type="ECO:0000313" key="1">
    <source>
        <dbReference type="EMBL" id="KAF1036568.1"/>
    </source>
</evidence>
<sequence length="405" mass="46202">MIEEPVQPFERDICVDLLEHVERAADGFVVGRMHAPRPAVLREHAHDAFEIVFHLRREVRARDAEILEIGRRKHQHLARAVVAEVVGAIVVLDALGPVHEVFLLRVRLLREQVVGDAHRHLTRVVQLADHFVIVGIILRTAACVDYARHAKPVQFAHEVACRVVLILERQLRAFRERRVEDRRVRVREQQAGRVACFIAQDRAARRLGRVLRVADHPQRGRIQQRTVVQVQDEHRRIGCDRIEFVDRRQALLRELVFGEAADHAHPLRRRRDRDLVLQHFHRDRERTHAIPAQLEVVVQAAANHVRMVVDQARQRRAAAEVDDLRAIGRQRHDVMVVAHGGEHAVGDGDGARGGARPVEGREAPVAKDQVGRLCARRAHDWLSVDWAATRVAVVSPRPGNAPNMW</sequence>
<accession>A0A833PQP8</accession>
<dbReference type="AlphaFoldDB" id="A0A833PQP8"/>
<protein>
    <submittedName>
        <fullName evidence="1">Uncharacterized protein</fullName>
    </submittedName>
</protein>
<name>A0A833PQP8_BURL3</name>
<dbReference type="Proteomes" id="UP000467522">
    <property type="component" value="Unassembled WGS sequence"/>
</dbReference>
<proteinExistence type="predicted"/>
<reference evidence="2" key="1">
    <citation type="journal article" date="2020" name="MBio">
        <title>Horizontal gene transfer to a defensive symbiont with a reduced genome amongst a multipartite beetle microbiome.</title>
        <authorList>
            <person name="Waterworth S.C."/>
            <person name="Florez L.V."/>
            <person name="Rees E.R."/>
            <person name="Hertweck C."/>
            <person name="Kaltenpoth M."/>
            <person name="Kwan J.C."/>
        </authorList>
    </citation>
    <scope>NUCLEOTIDE SEQUENCE [LARGE SCALE GENOMIC DNA]</scope>
</reference>
<organism evidence="1 2">
    <name type="scientific">Burkholderia lata (strain ATCC 17760 / DSM 23089 / LMG 22485 / NCIMB 9086 / R18194 / 383)</name>
    <dbReference type="NCBI Taxonomy" id="482957"/>
    <lineage>
        <taxon>Bacteria</taxon>
        <taxon>Pseudomonadati</taxon>
        <taxon>Pseudomonadota</taxon>
        <taxon>Betaproteobacteria</taxon>
        <taxon>Burkholderiales</taxon>
        <taxon>Burkholderiaceae</taxon>
        <taxon>Burkholderia</taxon>
        <taxon>Burkholderia cepacia complex</taxon>
    </lineage>
</organism>
<comment type="caution">
    <text evidence="1">The sequence shown here is derived from an EMBL/GenBank/DDBJ whole genome shotgun (WGS) entry which is preliminary data.</text>
</comment>
<gene>
    <name evidence="1" type="ORF">GAK33_03610</name>
</gene>